<feature type="transmembrane region" description="Helical" evidence="6">
    <location>
        <begin position="227"/>
        <end position="245"/>
    </location>
</feature>
<comment type="similarity">
    <text evidence="2 6">Belongs to the SURF1 family.</text>
</comment>
<dbReference type="RefSeq" id="WP_368802533.1">
    <property type="nucleotide sequence ID" value="NZ_JAZHFV010000002.1"/>
</dbReference>
<dbReference type="PANTHER" id="PTHR23427">
    <property type="entry name" value="SURFEIT LOCUS PROTEIN"/>
    <property type="match status" value="1"/>
</dbReference>
<dbReference type="InterPro" id="IPR045214">
    <property type="entry name" value="Surf1/Surf4"/>
</dbReference>
<evidence type="ECO:0000256" key="3">
    <source>
        <dbReference type="ARBA" id="ARBA00022692"/>
    </source>
</evidence>
<evidence type="ECO:0000313" key="7">
    <source>
        <dbReference type="EMBL" id="MEX4007353.1"/>
    </source>
</evidence>
<keyword evidence="3 6" id="KW-0812">Transmembrane</keyword>
<name>A0ABV3WRQ7_9HYPH</name>
<dbReference type="PROSITE" id="PS50895">
    <property type="entry name" value="SURF1"/>
    <property type="match status" value="1"/>
</dbReference>
<dbReference type="Proteomes" id="UP001559025">
    <property type="component" value="Unassembled WGS sequence"/>
</dbReference>
<comment type="subcellular location">
    <subcellularLocation>
        <location evidence="6">Cell membrane</location>
        <topology evidence="6">Multi-pass membrane protein</topology>
    </subcellularLocation>
    <subcellularLocation>
        <location evidence="1">Membrane</location>
    </subcellularLocation>
</comment>
<evidence type="ECO:0000313" key="8">
    <source>
        <dbReference type="Proteomes" id="UP001559025"/>
    </source>
</evidence>
<evidence type="ECO:0000256" key="4">
    <source>
        <dbReference type="ARBA" id="ARBA00022989"/>
    </source>
</evidence>
<dbReference type="PANTHER" id="PTHR23427:SF2">
    <property type="entry name" value="SURFEIT LOCUS PROTEIN 1"/>
    <property type="match status" value="1"/>
</dbReference>
<reference evidence="7 8" key="1">
    <citation type="submission" date="2024-01" db="EMBL/GenBank/DDBJ databases">
        <title>New evidence supports the origin of RcGTA from prophage.</title>
        <authorList>
            <person name="Xu Y."/>
            <person name="Liu B."/>
            <person name="Chen F."/>
        </authorList>
    </citation>
    <scope>NUCLEOTIDE SEQUENCE [LARGE SCALE GENOMIC DNA]</scope>
    <source>
        <strain evidence="7 8">CBW1107-2</strain>
    </source>
</reference>
<dbReference type="CDD" id="cd06662">
    <property type="entry name" value="SURF1"/>
    <property type="match status" value="1"/>
</dbReference>
<evidence type="ECO:0000256" key="6">
    <source>
        <dbReference type="RuleBase" id="RU363076"/>
    </source>
</evidence>
<dbReference type="InterPro" id="IPR002994">
    <property type="entry name" value="Surf1/Shy1"/>
</dbReference>
<accession>A0ABV3WRQ7</accession>
<evidence type="ECO:0000256" key="2">
    <source>
        <dbReference type="ARBA" id="ARBA00007165"/>
    </source>
</evidence>
<evidence type="ECO:0000256" key="5">
    <source>
        <dbReference type="ARBA" id="ARBA00023136"/>
    </source>
</evidence>
<comment type="caution">
    <text evidence="7">The sequence shown here is derived from an EMBL/GenBank/DDBJ whole genome shotgun (WGS) entry which is preliminary data.</text>
</comment>
<proteinExistence type="inferred from homology"/>
<keyword evidence="8" id="KW-1185">Reference proteome</keyword>
<sequence length="256" mass="28058">MSVSDSRAKVRRPGISVLLAIVSFAALAALLALGTWQVQRLHWKEQLIATIDARITSEPRSLADVQTRLTTTGDVDYWPVTVSGEFRHEGERHFFATHQGQSGYFVYTPMALENGQFVLVNRGFVPFELKEPETRPEGQVEGPRTITGLARNRLDAKPSLIVPDNDPAKNIFYWKDLDVMAATSGVGDQGDYLPFFIDANDAPNPGGLPVGGVTLIDLPNNHLQYAVTWYGLAGALVAVLGAWSLRQRRTRAADAG</sequence>
<evidence type="ECO:0000256" key="1">
    <source>
        <dbReference type="ARBA" id="ARBA00004370"/>
    </source>
</evidence>
<dbReference type="Pfam" id="PF02104">
    <property type="entry name" value="SURF1"/>
    <property type="match status" value="1"/>
</dbReference>
<organism evidence="7 8">
    <name type="scientific">Neoaquamicrobium sediminum</name>
    <dbReference type="NCBI Taxonomy" id="1849104"/>
    <lineage>
        <taxon>Bacteria</taxon>
        <taxon>Pseudomonadati</taxon>
        <taxon>Pseudomonadota</taxon>
        <taxon>Alphaproteobacteria</taxon>
        <taxon>Hyphomicrobiales</taxon>
        <taxon>Phyllobacteriaceae</taxon>
        <taxon>Neoaquamicrobium</taxon>
    </lineage>
</organism>
<keyword evidence="4 6" id="KW-1133">Transmembrane helix</keyword>
<dbReference type="EMBL" id="JAZHFV010000002">
    <property type="protein sequence ID" value="MEX4007353.1"/>
    <property type="molecule type" value="Genomic_DNA"/>
</dbReference>
<comment type="caution">
    <text evidence="6">Lacks conserved residue(s) required for the propagation of feature annotation.</text>
</comment>
<protein>
    <recommendedName>
        <fullName evidence="6">SURF1-like protein</fullName>
    </recommendedName>
</protein>
<keyword evidence="5 6" id="KW-0472">Membrane</keyword>
<keyword evidence="6" id="KW-1003">Cell membrane</keyword>
<gene>
    <name evidence="7" type="ORF">V1479_08550</name>
</gene>